<gene>
    <name evidence="1" type="ORF">g.11808</name>
</gene>
<organism evidence="1">
    <name type="scientific">Clastoptera arizonana</name>
    <name type="common">Arizona spittle bug</name>
    <dbReference type="NCBI Taxonomy" id="38151"/>
    <lineage>
        <taxon>Eukaryota</taxon>
        <taxon>Metazoa</taxon>
        <taxon>Ecdysozoa</taxon>
        <taxon>Arthropoda</taxon>
        <taxon>Hexapoda</taxon>
        <taxon>Insecta</taxon>
        <taxon>Pterygota</taxon>
        <taxon>Neoptera</taxon>
        <taxon>Paraneoptera</taxon>
        <taxon>Hemiptera</taxon>
        <taxon>Auchenorrhyncha</taxon>
        <taxon>Cercopoidea</taxon>
        <taxon>Clastopteridae</taxon>
        <taxon>Clastoptera</taxon>
    </lineage>
</organism>
<reference evidence="1" key="1">
    <citation type="submission" date="2015-12" db="EMBL/GenBank/DDBJ databases">
        <title>De novo transcriptome assembly of four potential Pierce s Disease insect vectors from Arizona vineyards.</title>
        <authorList>
            <person name="Tassone E.E."/>
        </authorList>
    </citation>
    <scope>NUCLEOTIDE SEQUENCE</scope>
</reference>
<sequence>MDSLNMIQYLENTNDVDLLCPYCDEIIELFNNNLDFSINLHSQNVFHKEAYRKFQEFKATEILDEKTITKQKELETLNQILQKMAMGTMSISFPNVDQNILAYSTLKSTLNLEEPSEALKKLFINFREGYKYNIHFIVQEETKLSCKLCSCYISITNDEIQQIHFLKTHLEGNYHKTNIEKFLKSLPKNDFDDKYYFKLIPGNIFCKLCNVMTPISMSGLESTCGDLQLHLIDREHKRGEVKYLEEYESVRQIFNYEVPELVNKNRFYLIKVGESFKCSLCNMFIIKDETEASENVLRHLNSISHGKKYAIRLAIIENPIMDFISPSSDVEVLKEKIKPFKSKVIDHNLMFVSRLGQSNFKCNLCNIELFSSTVKIWPDHFNGLFHTQNKAILLSKQRLITFEGNDSNLSRCITIGKYFYRPKNGATTLNETKQSLKCDKTGVHTKIPNRDFTLPKTSSSQNFTGPIYNSDRLKVVLEKYDDPVFF</sequence>
<accession>A0A1B6E134</accession>
<name>A0A1B6E134_9HEMI</name>
<evidence type="ECO:0000313" key="1">
    <source>
        <dbReference type="EMBL" id="JAS31630.1"/>
    </source>
</evidence>
<protein>
    <submittedName>
        <fullName evidence="1">Uncharacterized protein</fullName>
    </submittedName>
</protein>
<dbReference type="EMBL" id="GEDC01005668">
    <property type="protein sequence ID" value="JAS31630.1"/>
    <property type="molecule type" value="Transcribed_RNA"/>
</dbReference>
<dbReference type="AlphaFoldDB" id="A0A1B6E134"/>
<proteinExistence type="predicted"/>